<keyword evidence="2" id="KW-1185">Reference proteome</keyword>
<gene>
    <name evidence="3" type="primary">LOC111022608</name>
</gene>
<sequence>MELEEDKYFKYAFMTLCCCIRGFSSCIRLVLVIDGAHLKGKYKGIIFTAFSVDGNNQIYPIAFGIVDKESDASWSWFLEGLKHFIGEVDGLLFVSDRHVSITKSIREVFLEAVHGICMHHLSMNMKDKFKNDDMQGMFILAAKPKLRYDQMTSNNAESMNAVLSHARALPVTALLEQARDLVQRWFYERRTYTSSRETILTDYGETNMRAVENLSRTYSITPIDLHELENVNRYSLCSSAYNLQTLINVYAEHVYPLGDEEDWVLPDNFVHRNIELPKIVQRVGRRQTVRIPSAGETRQVHKCSRCGNTGDNRKTC</sequence>
<organism evidence="2 3">
    <name type="scientific">Momordica charantia</name>
    <name type="common">Bitter gourd</name>
    <name type="synonym">Balsam pear</name>
    <dbReference type="NCBI Taxonomy" id="3673"/>
    <lineage>
        <taxon>Eukaryota</taxon>
        <taxon>Viridiplantae</taxon>
        <taxon>Streptophyta</taxon>
        <taxon>Embryophyta</taxon>
        <taxon>Tracheophyta</taxon>
        <taxon>Spermatophyta</taxon>
        <taxon>Magnoliopsida</taxon>
        <taxon>eudicotyledons</taxon>
        <taxon>Gunneridae</taxon>
        <taxon>Pentapetalae</taxon>
        <taxon>rosids</taxon>
        <taxon>fabids</taxon>
        <taxon>Cucurbitales</taxon>
        <taxon>Cucurbitaceae</taxon>
        <taxon>Momordiceae</taxon>
        <taxon>Momordica</taxon>
    </lineage>
</organism>
<dbReference type="PANTHER" id="PTHR31973">
    <property type="entry name" value="POLYPROTEIN, PUTATIVE-RELATED"/>
    <property type="match status" value="1"/>
</dbReference>
<dbReference type="RefSeq" id="XP_022155477.1">
    <property type="nucleotide sequence ID" value="XM_022299785.1"/>
</dbReference>
<dbReference type="OrthoDB" id="1938144at2759"/>
<evidence type="ECO:0000313" key="3">
    <source>
        <dbReference type="RefSeq" id="XP_022155477.1"/>
    </source>
</evidence>
<feature type="domain" description="MULE transposase" evidence="1">
    <location>
        <begin position="30"/>
        <end position="124"/>
    </location>
</feature>
<evidence type="ECO:0000259" key="1">
    <source>
        <dbReference type="Pfam" id="PF10551"/>
    </source>
</evidence>
<dbReference type="Proteomes" id="UP000504603">
    <property type="component" value="Unplaced"/>
</dbReference>
<dbReference type="KEGG" id="mcha:111022608"/>
<proteinExistence type="predicted"/>
<evidence type="ECO:0000313" key="2">
    <source>
        <dbReference type="Proteomes" id="UP000504603"/>
    </source>
</evidence>
<dbReference type="PANTHER" id="PTHR31973:SF187">
    <property type="entry name" value="MUTATOR TRANSPOSASE MUDRA PROTEIN"/>
    <property type="match status" value="1"/>
</dbReference>
<accession>A0A6J1DPG1</accession>
<dbReference type="InterPro" id="IPR018289">
    <property type="entry name" value="MULE_transposase_dom"/>
</dbReference>
<dbReference type="AlphaFoldDB" id="A0A6J1DPG1"/>
<reference evidence="3" key="1">
    <citation type="submission" date="2025-08" db="UniProtKB">
        <authorList>
            <consortium name="RefSeq"/>
        </authorList>
    </citation>
    <scope>IDENTIFICATION</scope>
    <source>
        <strain evidence="3">OHB3-1</strain>
    </source>
</reference>
<dbReference type="GeneID" id="111022608"/>
<name>A0A6J1DPG1_MOMCH</name>
<protein>
    <submittedName>
        <fullName evidence="3">Uncharacterized protein LOC111022608</fullName>
    </submittedName>
</protein>
<dbReference type="Pfam" id="PF10551">
    <property type="entry name" value="MULE"/>
    <property type="match status" value="1"/>
</dbReference>